<dbReference type="AlphaFoldDB" id="A0AAD6PTL0"/>
<comment type="caution">
    <text evidence="1">The sequence shown here is derived from an EMBL/GenBank/DDBJ whole genome shotgun (WGS) entry which is preliminary data.</text>
</comment>
<protein>
    <submittedName>
        <fullName evidence="1">Uncharacterized protein</fullName>
    </submittedName>
</protein>
<organism evidence="1 2">
    <name type="scientific">Populus alba x Populus x berolinensis</name>
    <dbReference type="NCBI Taxonomy" id="444605"/>
    <lineage>
        <taxon>Eukaryota</taxon>
        <taxon>Viridiplantae</taxon>
        <taxon>Streptophyta</taxon>
        <taxon>Embryophyta</taxon>
        <taxon>Tracheophyta</taxon>
        <taxon>Spermatophyta</taxon>
        <taxon>Magnoliopsida</taxon>
        <taxon>eudicotyledons</taxon>
        <taxon>Gunneridae</taxon>
        <taxon>Pentapetalae</taxon>
        <taxon>rosids</taxon>
        <taxon>fabids</taxon>
        <taxon>Malpighiales</taxon>
        <taxon>Salicaceae</taxon>
        <taxon>Saliceae</taxon>
        <taxon>Populus</taxon>
    </lineage>
</organism>
<evidence type="ECO:0000313" key="2">
    <source>
        <dbReference type="Proteomes" id="UP001164929"/>
    </source>
</evidence>
<reference evidence="1" key="1">
    <citation type="journal article" date="2023" name="Mol. Ecol. Resour.">
        <title>Chromosome-level genome assembly of a triploid poplar Populus alba 'Berolinensis'.</title>
        <authorList>
            <person name="Chen S."/>
            <person name="Yu Y."/>
            <person name="Wang X."/>
            <person name="Wang S."/>
            <person name="Zhang T."/>
            <person name="Zhou Y."/>
            <person name="He R."/>
            <person name="Meng N."/>
            <person name="Wang Y."/>
            <person name="Liu W."/>
            <person name="Liu Z."/>
            <person name="Liu J."/>
            <person name="Guo Q."/>
            <person name="Huang H."/>
            <person name="Sederoff R.R."/>
            <person name="Wang G."/>
            <person name="Qu G."/>
            <person name="Chen S."/>
        </authorList>
    </citation>
    <scope>NUCLEOTIDE SEQUENCE</scope>
    <source>
        <strain evidence="1">SC-2020</strain>
    </source>
</reference>
<sequence>MEWDKGLHFNCYAANIPTVPALRNYILYSDLAVEFSLNEIYDSV</sequence>
<keyword evidence="2" id="KW-1185">Reference proteome</keyword>
<accession>A0AAD6PTL0</accession>
<evidence type="ECO:0000313" key="1">
    <source>
        <dbReference type="EMBL" id="KAJ6960688.1"/>
    </source>
</evidence>
<proteinExistence type="predicted"/>
<dbReference type="EMBL" id="JAQIZT010000017">
    <property type="protein sequence ID" value="KAJ6960688.1"/>
    <property type="molecule type" value="Genomic_DNA"/>
</dbReference>
<name>A0AAD6PTL0_9ROSI</name>
<gene>
    <name evidence="1" type="ORF">NC653_038647</name>
</gene>
<dbReference type="Proteomes" id="UP001164929">
    <property type="component" value="Chromosome 17"/>
</dbReference>